<dbReference type="Gene3D" id="3.40.50.620">
    <property type="entry name" value="HUPs"/>
    <property type="match status" value="2"/>
</dbReference>
<name>A0A8J6NF00_9BACT</name>
<dbReference type="Pfam" id="PF00582">
    <property type="entry name" value="Usp"/>
    <property type="match status" value="2"/>
</dbReference>
<comment type="similarity">
    <text evidence="1">Belongs to the universal stress protein A family.</text>
</comment>
<evidence type="ECO:0000259" key="4">
    <source>
        <dbReference type="Pfam" id="PF00582"/>
    </source>
</evidence>
<dbReference type="SUPFAM" id="SSF52402">
    <property type="entry name" value="Adenine nucleotide alpha hydrolases-like"/>
    <property type="match status" value="2"/>
</dbReference>
<feature type="domain" description="UspA" evidence="4">
    <location>
        <begin position="13"/>
        <end position="148"/>
    </location>
</feature>
<dbReference type="AlphaFoldDB" id="A0A8J6NF00"/>
<accession>A0A8J6NF00</accession>
<feature type="domain" description="UspA" evidence="4">
    <location>
        <begin position="158"/>
        <end position="281"/>
    </location>
</feature>
<dbReference type="GO" id="GO:0005524">
    <property type="term" value="F:ATP binding"/>
    <property type="evidence" value="ECO:0007669"/>
    <property type="project" value="UniProtKB-KW"/>
</dbReference>
<reference evidence="5 6" key="1">
    <citation type="submission" date="2020-08" db="EMBL/GenBank/DDBJ databases">
        <title>Bridging the membrane lipid divide: bacteria of the FCB group superphylum have the potential to synthesize archaeal ether lipids.</title>
        <authorList>
            <person name="Villanueva L."/>
            <person name="Von Meijenfeldt F.A.B."/>
            <person name="Westbye A.B."/>
            <person name="Yadav S."/>
            <person name="Hopmans E.C."/>
            <person name="Dutilh B.E."/>
            <person name="Sinninghe Damste J.S."/>
        </authorList>
    </citation>
    <scope>NUCLEOTIDE SEQUENCE [LARGE SCALE GENOMIC DNA]</scope>
    <source>
        <strain evidence="5">NIOZ-UU47</strain>
    </source>
</reference>
<dbReference type="PANTHER" id="PTHR46268">
    <property type="entry name" value="STRESS RESPONSE PROTEIN NHAX"/>
    <property type="match status" value="1"/>
</dbReference>
<dbReference type="InterPro" id="IPR006016">
    <property type="entry name" value="UspA"/>
</dbReference>
<evidence type="ECO:0000256" key="1">
    <source>
        <dbReference type="ARBA" id="ARBA00008791"/>
    </source>
</evidence>
<protein>
    <submittedName>
        <fullName evidence="5">Universal stress protein</fullName>
    </submittedName>
</protein>
<evidence type="ECO:0000256" key="2">
    <source>
        <dbReference type="ARBA" id="ARBA00022741"/>
    </source>
</evidence>
<dbReference type="PANTHER" id="PTHR46268:SF27">
    <property type="entry name" value="UNIVERSAL STRESS PROTEIN RV2623"/>
    <property type="match status" value="1"/>
</dbReference>
<keyword evidence="2" id="KW-0547">Nucleotide-binding</keyword>
<dbReference type="EMBL" id="JACNJZ010000090">
    <property type="protein sequence ID" value="MBC8317448.1"/>
    <property type="molecule type" value="Genomic_DNA"/>
</dbReference>
<comment type="caution">
    <text evidence="5">The sequence shown here is derived from an EMBL/GenBank/DDBJ whole genome shotgun (WGS) entry which is preliminary data.</text>
</comment>
<dbReference type="PRINTS" id="PR01438">
    <property type="entry name" value="UNVRSLSTRESS"/>
</dbReference>
<gene>
    <name evidence="5" type="ORF">H8E41_06045</name>
</gene>
<dbReference type="CDD" id="cd00293">
    <property type="entry name" value="USP-like"/>
    <property type="match status" value="2"/>
</dbReference>
<dbReference type="InterPro" id="IPR014729">
    <property type="entry name" value="Rossmann-like_a/b/a_fold"/>
</dbReference>
<evidence type="ECO:0000313" key="5">
    <source>
        <dbReference type="EMBL" id="MBC8317448.1"/>
    </source>
</evidence>
<evidence type="ECO:0000313" key="6">
    <source>
        <dbReference type="Proteomes" id="UP000614424"/>
    </source>
</evidence>
<proteinExistence type="inferred from homology"/>
<evidence type="ECO:0000256" key="3">
    <source>
        <dbReference type="ARBA" id="ARBA00022840"/>
    </source>
</evidence>
<keyword evidence="3" id="KW-0067">ATP-binding</keyword>
<dbReference type="Proteomes" id="UP000614424">
    <property type="component" value="Unassembled WGS sequence"/>
</dbReference>
<organism evidence="5 6">
    <name type="scientific">Candidatus Desulfobia pelagia</name>
    <dbReference type="NCBI Taxonomy" id="2841692"/>
    <lineage>
        <taxon>Bacteria</taxon>
        <taxon>Pseudomonadati</taxon>
        <taxon>Thermodesulfobacteriota</taxon>
        <taxon>Desulfobulbia</taxon>
        <taxon>Desulfobulbales</taxon>
        <taxon>Desulfobulbaceae</taxon>
        <taxon>Candidatus Desulfobia</taxon>
    </lineage>
</organism>
<sequence length="291" mass="31444">MTPYLPRPFGEVDTILLATDGTEYSEGAIQESIFFAQACKAKLVILHIIKTDSEMAISAHAKLSEQKNKVMPHLERIESMAQNEGIESQIVVTGSFQPDKTIVEEAVKHKADVIIMGLCGKSGLRKFFIGSMTNKVIGHGFPKVLVVPHDFLNTGEDIILASDGSQYSELASHEAVSMSKKCSTLTKITILSVAEREHDLPAAQANIEAIRSIFQKESVETKYTANAVVGRPADVVVETARANNSDMIIVGGYGLSGVSKMIMGSTTERIIAMTPCAVLVIGDTSIFQIES</sequence>
<dbReference type="InterPro" id="IPR006015">
    <property type="entry name" value="Universal_stress_UspA"/>
</dbReference>